<name>A0AA37Q1H6_9BACT</name>
<protein>
    <recommendedName>
        <fullName evidence="3">DUF4160 domain-containing protein</fullName>
    </recommendedName>
</protein>
<accession>A0AA37Q1H6</accession>
<dbReference type="InterPro" id="IPR025427">
    <property type="entry name" value="DUF4160"/>
</dbReference>
<keyword evidence="2" id="KW-1185">Reference proteome</keyword>
<sequence length="78" mass="9164">MPTVLRVGPYRFFFYAGDRPEPPHVHVERDADQAKFWLDPVRLETSGGFRGPELARIAALVAEHRDHLRRAWDEYFLD</sequence>
<dbReference type="RefSeq" id="WP_284349071.1">
    <property type="nucleotide sequence ID" value="NZ_BRXS01000002.1"/>
</dbReference>
<reference evidence="1" key="1">
    <citation type="submission" date="2022-08" db="EMBL/GenBank/DDBJ databases">
        <title>Draft genome sequencing of Roseisolibacter agri AW1220.</title>
        <authorList>
            <person name="Tobiishi Y."/>
            <person name="Tonouchi A."/>
        </authorList>
    </citation>
    <scope>NUCLEOTIDE SEQUENCE</scope>
    <source>
        <strain evidence="1">AW1220</strain>
    </source>
</reference>
<dbReference type="EMBL" id="BRXS01000002">
    <property type="protein sequence ID" value="GLC24624.1"/>
    <property type="molecule type" value="Genomic_DNA"/>
</dbReference>
<dbReference type="Proteomes" id="UP001161325">
    <property type="component" value="Unassembled WGS sequence"/>
</dbReference>
<comment type="caution">
    <text evidence="1">The sequence shown here is derived from an EMBL/GenBank/DDBJ whole genome shotgun (WGS) entry which is preliminary data.</text>
</comment>
<gene>
    <name evidence="1" type="ORF">rosag_11370</name>
</gene>
<organism evidence="1 2">
    <name type="scientific">Roseisolibacter agri</name>
    <dbReference type="NCBI Taxonomy" id="2014610"/>
    <lineage>
        <taxon>Bacteria</taxon>
        <taxon>Pseudomonadati</taxon>
        <taxon>Gemmatimonadota</taxon>
        <taxon>Gemmatimonadia</taxon>
        <taxon>Gemmatimonadales</taxon>
        <taxon>Gemmatimonadaceae</taxon>
        <taxon>Roseisolibacter</taxon>
    </lineage>
</organism>
<evidence type="ECO:0000313" key="2">
    <source>
        <dbReference type="Proteomes" id="UP001161325"/>
    </source>
</evidence>
<evidence type="ECO:0000313" key="1">
    <source>
        <dbReference type="EMBL" id="GLC24624.1"/>
    </source>
</evidence>
<dbReference type="Pfam" id="PF13711">
    <property type="entry name" value="DUF4160"/>
    <property type="match status" value="1"/>
</dbReference>
<proteinExistence type="predicted"/>
<dbReference type="AlphaFoldDB" id="A0AA37Q1H6"/>
<evidence type="ECO:0008006" key="3">
    <source>
        <dbReference type="Google" id="ProtNLM"/>
    </source>
</evidence>